<dbReference type="PROSITE" id="PS51375">
    <property type="entry name" value="PPR"/>
    <property type="match status" value="1"/>
</dbReference>
<protein>
    <submittedName>
        <fullName evidence="7">Pet309 protein</fullName>
    </submittedName>
</protein>
<dbReference type="InterPro" id="IPR011990">
    <property type="entry name" value="TPR-like_helical_dom_sf"/>
</dbReference>
<comment type="similarity">
    <text evidence="2">Belongs to the CCM1 family.</text>
</comment>
<comment type="subunit">
    <text evidence="5">Binds to mitochondrial small subunit 15S rRNA.</text>
</comment>
<comment type="subcellular location">
    <subcellularLocation>
        <location evidence="1">Mitochondrion</location>
    </subcellularLocation>
</comment>
<dbReference type="InterPro" id="IPR002885">
    <property type="entry name" value="PPR_rpt"/>
</dbReference>
<evidence type="ECO:0000313" key="7">
    <source>
        <dbReference type="EMBL" id="GMM56175.1"/>
    </source>
</evidence>
<proteinExistence type="inferred from homology"/>
<dbReference type="PANTHER" id="PTHR47447">
    <property type="entry name" value="OS03G0856100 PROTEIN"/>
    <property type="match status" value="1"/>
</dbReference>
<comment type="function">
    <text evidence="4">Regulates mitochondrial small subunit maturation by controlling 15S rRNA 5'-end processing. Localizes to the 5' precursor of the 15S rRNA in a position that is subsequently occupied by mS47 in the mature yeast mtSSU. Uses structure and sequence-specific RNA recognition, binding to a single-stranded region of the precursor and specifically recognizing bases -6 to -1. The exchange of Ccm1 for mS47 is coupled to the irreversible removal of precursor rRNA that is accompanied by conformational changes of the mitoribosomal proteins uS5m and mS26. These conformational changes signal completion of 5'-end rRNA processing through protection of the mature 5'-end of the 15S rRNA and stabilization of mS47. The removal of the 5' precursor together with the dissociation of Ccm1 may be catalyzed by the 5'-3' exoribonuclease Pet127. Involved in the specific removal of group I introns in mitochondrial encoded transcripts.</text>
</comment>
<name>A0AAV5RXJ8_MAUHU</name>
<sequence>MGTIERFWPMLRSLQGPGPGPGAAAAAAAAAPRAKPVAPALRALLMRAPAQGLLPDEQQAVEEYFMAPDVAPLDKQRRSALRWMSERACDSLIVSFGKRHLFEGDESVSAGTGSASTPSLIPSASLRELRRFLYALIRTSRLDELDVFMHTLMAQWGIPRRERAVDLCGVVLLQMAKAGVPSALQCWAKWIALVDGGCEFTEYARDRNVLRPVLRYMQALVSGGGAAKRLCADLDSVRMVLGPTAATQLASTLISLAAFNQSFDLVEALWDYKEAHSLPVTTADLTQVMRSYNYSRKFEREMAAYNSHPEAHHDATQFDYLLLAHSKTMSWAALKQQFDALFGIGKLPNVRHYEIVMYAMAMLGNVQNIEALYSQFLRRGMVPTYPIIQALLECHYKSSDPTSCFEQFQLFERYSIQPTAASYTVMFSVYQKLNDISGALRLLRTMTEEDTVPVREQHFLILMRMCARVTNHLIAREIFNIMRDHYDILPHPHSVAALMDVYIEAGLPHEAMTLYNRYRKERYIRHDKRFVAICVSALRAQIRAGDPKACLGVINFVDRHKVARSADYYKALLQYQVSVLRDLEAAEQTFSQLLDEDSDTGVKANTGHFEVMMNAYAHIDYHDRVYNLYETMTDRNIPVNSKILYNLVKATFKVQMSKKEDLTKSLQFLDRIMTNAASQALNTTSTKFHPSVMGWALRAVAKYYSPKKALEVLDRYDELFYDKNVRSVNNKFTLMRSLAVLFAELGDWNQFEIMYDNVMRQIERYQRQPTSTITNKRLNALFVGTFSYKIRQLEQTHQIEKLPGLIRSLGEQGFVLDNVTWNDAIVALSSNDKTIRDALYFVDKFLVHGYNSIHKGRLLGRLRSSPMSASASDSWYLEKKRQDPKSLIPKRYLLTETNEILCRRLDDYLSKQDDAQATLRELIDAYGYYMKGYLMHRRNNVVGWDAIEREHASFFQKLRATKRVVPAQDF</sequence>
<evidence type="ECO:0000256" key="4">
    <source>
        <dbReference type="ARBA" id="ARBA00044493"/>
    </source>
</evidence>
<evidence type="ECO:0000313" key="8">
    <source>
        <dbReference type="Proteomes" id="UP001377567"/>
    </source>
</evidence>
<gene>
    <name evidence="7" type="ORF">DAKH74_027910</name>
</gene>
<keyword evidence="3" id="KW-0677">Repeat</keyword>
<dbReference type="Gene3D" id="1.25.40.10">
    <property type="entry name" value="Tetratricopeptide repeat domain"/>
    <property type="match status" value="2"/>
</dbReference>
<accession>A0AAV5RXJ8</accession>
<evidence type="ECO:0000256" key="2">
    <source>
        <dbReference type="ARBA" id="ARBA00006192"/>
    </source>
</evidence>
<evidence type="ECO:0000256" key="3">
    <source>
        <dbReference type="ARBA" id="ARBA00022737"/>
    </source>
</evidence>
<dbReference type="Pfam" id="PF01535">
    <property type="entry name" value="PPR"/>
    <property type="match status" value="2"/>
</dbReference>
<evidence type="ECO:0000256" key="1">
    <source>
        <dbReference type="ARBA" id="ARBA00004173"/>
    </source>
</evidence>
<dbReference type="EMBL" id="BTGD01000008">
    <property type="protein sequence ID" value="GMM56175.1"/>
    <property type="molecule type" value="Genomic_DNA"/>
</dbReference>
<evidence type="ECO:0000256" key="6">
    <source>
        <dbReference type="PROSITE-ProRule" id="PRU00708"/>
    </source>
</evidence>
<dbReference type="Proteomes" id="UP001377567">
    <property type="component" value="Unassembled WGS sequence"/>
</dbReference>
<evidence type="ECO:0000256" key="5">
    <source>
        <dbReference type="ARBA" id="ARBA00044511"/>
    </source>
</evidence>
<dbReference type="PANTHER" id="PTHR47447:SF17">
    <property type="entry name" value="OS12G0638900 PROTEIN"/>
    <property type="match status" value="1"/>
</dbReference>
<feature type="repeat" description="PPR" evidence="6">
    <location>
        <begin position="419"/>
        <end position="453"/>
    </location>
</feature>
<dbReference type="GO" id="GO:0005739">
    <property type="term" value="C:mitochondrion"/>
    <property type="evidence" value="ECO:0007669"/>
    <property type="project" value="UniProtKB-SubCell"/>
</dbReference>
<reference evidence="7 8" key="1">
    <citation type="journal article" date="2023" name="Elife">
        <title>Identification of key yeast species and microbe-microbe interactions impacting larval growth of Drosophila in the wild.</title>
        <authorList>
            <person name="Mure A."/>
            <person name="Sugiura Y."/>
            <person name="Maeda R."/>
            <person name="Honda K."/>
            <person name="Sakurai N."/>
            <person name="Takahashi Y."/>
            <person name="Watada M."/>
            <person name="Katoh T."/>
            <person name="Gotoh A."/>
            <person name="Gotoh Y."/>
            <person name="Taniguchi I."/>
            <person name="Nakamura K."/>
            <person name="Hayashi T."/>
            <person name="Katayama T."/>
            <person name="Uemura T."/>
            <person name="Hattori Y."/>
        </authorList>
    </citation>
    <scope>NUCLEOTIDE SEQUENCE [LARGE SCALE GENOMIC DNA]</scope>
    <source>
        <strain evidence="7 8">KH-74</strain>
    </source>
</reference>
<keyword evidence="8" id="KW-1185">Reference proteome</keyword>
<organism evidence="7 8">
    <name type="scientific">Maudiozyma humilis</name>
    <name type="common">Sour dough yeast</name>
    <name type="synonym">Kazachstania humilis</name>
    <dbReference type="NCBI Taxonomy" id="51915"/>
    <lineage>
        <taxon>Eukaryota</taxon>
        <taxon>Fungi</taxon>
        <taxon>Dikarya</taxon>
        <taxon>Ascomycota</taxon>
        <taxon>Saccharomycotina</taxon>
        <taxon>Saccharomycetes</taxon>
        <taxon>Saccharomycetales</taxon>
        <taxon>Saccharomycetaceae</taxon>
        <taxon>Maudiozyma</taxon>
    </lineage>
</organism>
<dbReference type="AlphaFoldDB" id="A0AAV5RXJ8"/>
<comment type="caution">
    <text evidence="7">The sequence shown here is derived from an EMBL/GenBank/DDBJ whole genome shotgun (WGS) entry which is preliminary data.</text>
</comment>